<sequence length="133" mass="14754">MLRGIIQPIQDMFVIMYGLTEPIISQLTSEHPNWIYSHIAVLAWLVKFLSAVVGATASNSTLVAAFNDTLHTLSVKSNTFFGNLSGKSGMSYIAKHAYYELLNNKTLAIDLSTKFVRALNSTVTFVMKGFEFL</sequence>
<protein>
    <submittedName>
        <fullName evidence="1">Uncharacterized protein</fullName>
    </submittedName>
</protein>
<evidence type="ECO:0000313" key="1">
    <source>
        <dbReference type="EMBL" id="HDL90406.1"/>
    </source>
</evidence>
<gene>
    <name evidence="1" type="ORF">ENG14_05835</name>
</gene>
<name>A0A7C0WVV8_9BACT</name>
<dbReference type="AlphaFoldDB" id="A0A7C0WVV8"/>
<dbReference type="EMBL" id="DQZW01000274">
    <property type="protein sequence ID" value="HDL90406.1"/>
    <property type="molecule type" value="Genomic_DNA"/>
</dbReference>
<reference evidence="1" key="1">
    <citation type="journal article" date="2020" name="mSystems">
        <title>Genome- and Community-Level Interaction Insights into Carbon Utilization and Element Cycling Functions of Hydrothermarchaeota in Hydrothermal Sediment.</title>
        <authorList>
            <person name="Zhou Z."/>
            <person name="Liu Y."/>
            <person name="Xu W."/>
            <person name="Pan J."/>
            <person name="Luo Z.H."/>
            <person name="Li M."/>
        </authorList>
    </citation>
    <scope>NUCLEOTIDE SEQUENCE [LARGE SCALE GENOMIC DNA]</scope>
    <source>
        <strain evidence="1">HyVt-19</strain>
    </source>
</reference>
<dbReference type="Proteomes" id="UP000886355">
    <property type="component" value="Unassembled WGS sequence"/>
</dbReference>
<organism evidence="1">
    <name type="scientific">Thermodesulforhabdus norvegica</name>
    <dbReference type="NCBI Taxonomy" id="39841"/>
    <lineage>
        <taxon>Bacteria</taxon>
        <taxon>Pseudomonadati</taxon>
        <taxon>Thermodesulfobacteriota</taxon>
        <taxon>Syntrophobacteria</taxon>
        <taxon>Syntrophobacterales</taxon>
        <taxon>Thermodesulforhabdaceae</taxon>
        <taxon>Thermodesulforhabdus</taxon>
    </lineage>
</organism>
<accession>A0A7C0WVV8</accession>
<proteinExistence type="predicted"/>
<comment type="caution">
    <text evidence="1">The sequence shown here is derived from an EMBL/GenBank/DDBJ whole genome shotgun (WGS) entry which is preliminary data.</text>
</comment>